<evidence type="ECO:0000313" key="3">
    <source>
        <dbReference type="Proteomes" id="UP001328107"/>
    </source>
</evidence>
<accession>A0AAN5IDM2</accession>
<feature type="non-terminal residue" evidence="2">
    <location>
        <position position="1"/>
    </location>
</feature>
<gene>
    <name evidence="2" type="ORF">PMAYCL1PPCAC_32638</name>
</gene>
<dbReference type="AlphaFoldDB" id="A0AAN5IDM2"/>
<feature type="compositionally biased region" description="Low complexity" evidence="1">
    <location>
        <begin position="181"/>
        <end position="190"/>
    </location>
</feature>
<protein>
    <submittedName>
        <fullName evidence="2">Uncharacterized protein</fullName>
    </submittedName>
</protein>
<feature type="non-terminal residue" evidence="2">
    <location>
        <position position="308"/>
    </location>
</feature>
<feature type="compositionally biased region" description="Basic and acidic residues" evidence="1">
    <location>
        <begin position="54"/>
        <end position="69"/>
    </location>
</feature>
<dbReference type="Proteomes" id="UP001328107">
    <property type="component" value="Unassembled WGS sequence"/>
</dbReference>
<feature type="region of interest" description="Disordered" evidence="1">
    <location>
        <begin position="1"/>
        <end position="69"/>
    </location>
</feature>
<proteinExistence type="predicted"/>
<evidence type="ECO:0000313" key="2">
    <source>
        <dbReference type="EMBL" id="GMR62443.1"/>
    </source>
</evidence>
<organism evidence="2 3">
    <name type="scientific">Pristionchus mayeri</name>
    <dbReference type="NCBI Taxonomy" id="1317129"/>
    <lineage>
        <taxon>Eukaryota</taxon>
        <taxon>Metazoa</taxon>
        <taxon>Ecdysozoa</taxon>
        <taxon>Nematoda</taxon>
        <taxon>Chromadorea</taxon>
        <taxon>Rhabditida</taxon>
        <taxon>Rhabditina</taxon>
        <taxon>Diplogasteromorpha</taxon>
        <taxon>Diplogasteroidea</taxon>
        <taxon>Neodiplogasteridae</taxon>
        <taxon>Pristionchus</taxon>
    </lineage>
</organism>
<feature type="compositionally biased region" description="Pro residues" evidence="1">
    <location>
        <begin position="218"/>
        <end position="231"/>
    </location>
</feature>
<comment type="caution">
    <text evidence="2">The sequence shown here is derived from an EMBL/GenBank/DDBJ whole genome shotgun (WGS) entry which is preliminary data.</text>
</comment>
<feature type="compositionally biased region" description="Pro residues" evidence="1">
    <location>
        <begin position="1"/>
        <end position="10"/>
    </location>
</feature>
<evidence type="ECO:0000256" key="1">
    <source>
        <dbReference type="SAM" id="MobiDB-lite"/>
    </source>
</evidence>
<feature type="region of interest" description="Disordered" evidence="1">
    <location>
        <begin position="106"/>
        <end position="308"/>
    </location>
</feature>
<reference evidence="3" key="1">
    <citation type="submission" date="2022-10" db="EMBL/GenBank/DDBJ databases">
        <title>Genome assembly of Pristionchus species.</title>
        <authorList>
            <person name="Yoshida K."/>
            <person name="Sommer R.J."/>
        </authorList>
    </citation>
    <scope>NUCLEOTIDE SEQUENCE [LARGE SCALE GENOMIC DNA]</scope>
    <source>
        <strain evidence="3">RS5460</strain>
    </source>
</reference>
<dbReference type="EMBL" id="BTRK01000006">
    <property type="protein sequence ID" value="GMR62443.1"/>
    <property type="molecule type" value="Genomic_DNA"/>
</dbReference>
<name>A0AAN5IDM2_9BILA</name>
<sequence length="308" mass="33939">ESQVVLPPPVTQTAAVIPAPIPMDYGTNTPKPETEDKGMMTDPWDGPDPVIIYRKREPEPKVDYDSEERMMLPPAPITACSEAPQFMESEDEDPMQGRVVVAPIPVILKPQRRRADSPPLQSPRAPFPALPRRALDDVDLLPQRQPKEKKTRTRPTLKPVVFLHNAKPEERPFMEEPEEPAQPAASRGPRAFPPPPPVSRTSASPEARTFPAQFKSPSPGPKPSQPLPSTPPAETNYRMAPPGPKASRRLPSPPPAEPAKRAASLHEPIIPPKQSRPLTRTPMNRPVIMQEPTLSNERRSAQPPPPAA</sequence>
<keyword evidence="3" id="KW-1185">Reference proteome</keyword>